<keyword evidence="3" id="KW-1185">Reference proteome</keyword>
<feature type="region of interest" description="Disordered" evidence="1">
    <location>
        <begin position="64"/>
        <end position="110"/>
    </location>
</feature>
<feature type="compositionally biased region" description="Basic and acidic residues" evidence="1">
    <location>
        <begin position="775"/>
        <end position="785"/>
    </location>
</feature>
<evidence type="ECO:0000313" key="2">
    <source>
        <dbReference type="EMBL" id="ODQ48010.1"/>
    </source>
</evidence>
<feature type="region of interest" description="Disordered" evidence="1">
    <location>
        <begin position="354"/>
        <end position="451"/>
    </location>
</feature>
<reference evidence="2 3" key="1">
    <citation type="journal article" date="2016" name="Proc. Natl. Acad. Sci. U.S.A.">
        <title>Comparative genomics of biotechnologically important yeasts.</title>
        <authorList>
            <person name="Riley R."/>
            <person name="Haridas S."/>
            <person name="Wolfe K.H."/>
            <person name="Lopes M.R."/>
            <person name="Hittinger C.T."/>
            <person name="Goeker M."/>
            <person name="Salamov A.A."/>
            <person name="Wisecaver J.H."/>
            <person name="Long T.M."/>
            <person name="Calvey C.H."/>
            <person name="Aerts A.L."/>
            <person name="Barry K.W."/>
            <person name="Choi C."/>
            <person name="Clum A."/>
            <person name="Coughlan A.Y."/>
            <person name="Deshpande S."/>
            <person name="Douglass A.P."/>
            <person name="Hanson S.J."/>
            <person name="Klenk H.-P."/>
            <person name="LaButti K.M."/>
            <person name="Lapidus A."/>
            <person name="Lindquist E.A."/>
            <person name="Lipzen A.M."/>
            <person name="Meier-Kolthoff J.P."/>
            <person name="Ohm R.A."/>
            <person name="Otillar R.P."/>
            <person name="Pangilinan J.L."/>
            <person name="Peng Y."/>
            <person name="Rokas A."/>
            <person name="Rosa C.A."/>
            <person name="Scheuner C."/>
            <person name="Sibirny A.A."/>
            <person name="Slot J.C."/>
            <person name="Stielow J.B."/>
            <person name="Sun H."/>
            <person name="Kurtzman C.P."/>
            <person name="Blackwell M."/>
            <person name="Grigoriev I.V."/>
            <person name="Jeffries T.W."/>
        </authorList>
    </citation>
    <scope>NUCLEOTIDE SEQUENCE [LARGE SCALE GENOMIC DNA]</scope>
    <source>
        <strain evidence="2 3">NRRL Y-2026</strain>
    </source>
</reference>
<proteinExistence type="predicted"/>
<protein>
    <submittedName>
        <fullName evidence="2">Uncharacterized protein</fullName>
    </submittedName>
</protein>
<dbReference type="OrthoDB" id="3994648at2759"/>
<organism evidence="2 3">
    <name type="scientific">Pichia membranifaciens NRRL Y-2026</name>
    <dbReference type="NCBI Taxonomy" id="763406"/>
    <lineage>
        <taxon>Eukaryota</taxon>
        <taxon>Fungi</taxon>
        <taxon>Dikarya</taxon>
        <taxon>Ascomycota</taxon>
        <taxon>Saccharomycotina</taxon>
        <taxon>Pichiomycetes</taxon>
        <taxon>Pichiales</taxon>
        <taxon>Pichiaceae</taxon>
        <taxon>Pichia</taxon>
    </lineage>
</organism>
<feature type="compositionally biased region" description="Basic and acidic residues" evidence="1">
    <location>
        <begin position="704"/>
        <end position="718"/>
    </location>
</feature>
<feature type="compositionally biased region" description="Basic and acidic residues" evidence="1">
    <location>
        <begin position="734"/>
        <end position="750"/>
    </location>
</feature>
<feature type="compositionally biased region" description="Polar residues" evidence="1">
    <location>
        <begin position="76"/>
        <end position="89"/>
    </location>
</feature>
<feature type="compositionally biased region" description="Polar residues" evidence="1">
    <location>
        <begin position="391"/>
        <end position="402"/>
    </location>
</feature>
<dbReference type="STRING" id="763406.A0A1E3NPG4"/>
<dbReference type="RefSeq" id="XP_019019123.1">
    <property type="nucleotide sequence ID" value="XM_019160999.1"/>
</dbReference>
<dbReference type="InterPro" id="IPR007224">
    <property type="entry name" value="TIF_Rrn11"/>
</dbReference>
<evidence type="ECO:0000256" key="1">
    <source>
        <dbReference type="SAM" id="MobiDB-lite"/>
    </source>
</evidence>
<dbReference type="GO" id="GO:0001181">
    <property type="term" value="F:RNA polymerase I general transcription initiation factor activity"/>
    <property type="evidence" value="ECO:0007669"/>
    <property type="project" value="InterPro"/>
</dbReference>
<accession>A0A1E3NPG4</accession>
<feature type="compositionally biased region" description="Acidic residues" evidence="1">
    <location>
        <begin position="430"/>
        <end position="439"/>
    </location>
</feature>
<feature type="compositionally biased region" description="Acidic residues" evidence="1">
    <location>
        <begin position="722"/>
        <end position="733"/>
    </location>
</feature>
<feature type="region of interest" description="Disordered" evidence="1">
    <location>
        <begin position="631"/>
        <end position="682"/>
    </location>
</feature>
<feature type="region of interest" description="Disordered" evidence="1">
    <location>
        <begin position="696"/>
        <end position="785"/>
    </location>
</feature>
<name>A0A1E3NPG4_9ASCO</name>
<feature type="compositionally biased region" description="Basic and acidic residues" evidence="1">
    <location>
        <begin position="359"/>
        <end position="370"/>
    </location>
</feature>
<gene>
    <name evidence="2" type="ORF">PICMEDRAFT_15861</name>
</gene>
<evidence type="ECO:0000313" key="3">
    <source>
        <dbReference type="Proteomes" id="UP000094455"/>
    </source>
</evidence>
<dbReference type="Proteomes" id="UP000094455">
    <property type="component" value="Unassembled WGS sequence"/>
</dbReference>
<dbReference type="GO" id="GO:0001164">
    <property type="term" value="F:RNA polymerase I core promoter sequence-specific DNA binding"/>
    <property type="evidence" value="ECO:0007669"/>
    <property type="project" value="InterPro"/>
</dbReference>
<feature type="compositionally biased region" description="Basic residues" evidence="1">
    <location>
        <begin position="95"/>
        <end position="110"/>
    </location>
</feature>
<sequence>MDTPFEIPYCILEDAPENRHTRLLRPYVEKLIHEDVEHPVHSNPYNRFSVLRNEVQEETLEYWISDSENEKRSGEKGQNSGSESDTGSGLEQKKRNGLRRGKTKANGKTKTMKAHIKLAHDAQISSAGFASHYEFNSREIQHIKQQMYLSLQQKSRSTLPPETETKDIKMALVSLSGYECPPPSVYFNSSRPNCERVSFIKYLSRVIDTLFYISLYKRNWNQCYRLFNILLRTFDSDVNQIWTLGVHMLCQLNMSDFNKYFQVEWMKFDKTSSAAPQLSPKVLNEMAFLQNPALVPLLYKGENDPDLIRVLQRTVIQKRPMYDIILKFLRLLMRTSRNQHPLIGAYPEQTYVPGGILLPEKKPHQNKSQEDTETEQEATSTYSQHQDRGRSNSSPISANRANSPKPKDNHDESVDEDSENSSAIEKENLDTDSDAEMGTDTDTASNINPRIPISAHKSPIVIKNTAFDPKNDGHVPHQQIFRKSLKRHSTPLHKQGTRVRTPTFTLSYLWILVRSGRLNVVQRALEPLLLVVPTSTDARVELANLASRVLDIAGAAHEISLSDEYEWEKISLVEGRLSEIEDCWQKWKDQFTSRSKKRRKGVRQFEGYNEVGNSLAKLKNWVNDCLSRNKGDQKSKFGSKKPKLDESYESAESDGYITANEDETVGEKPEDDISEDADADEEEEIRKEMERLLGYSAMVEEDESQVRKNDVKDEELGKDVFAMDDDDDDEEEVQREMERLMGYAEEHNNSLDDEDIENKDDNFNSENEQFYNEYNKWHDIDSDSE</sequence>
<dbReference type="GeneID" id="30177686"/>
<feature type="compositionally biased region" description="Acidic residues" evidence="1">
    <location>
        <begin position="660"/>
        <end position="682"/>
    </location>
</feature>
<dbReference type="Pfam" id="PF04090">
    <property type="entry name" value="Rrn11"/>
    <property type="match status" value="2"/>
</dbReference>
<dbReference type="EMBL" id="KV454002">
    <property type="protein sequence ID" value="ODQ48010.1"/>
    <property type="molecule type" value="Genomic_DNA"/>
</dbReference>
<dbReference type="AlphaFoldDB" id="A0A1E3NPG4"/>